<accession>A0AAN0SL97</accession>
<keyword evidence="1" id="KW-0812">Transmembrane</keyword>
<organism evidence="2 3">
    <name type="scientific">Vibrio coralliilyticus</name>
    <dbReference type="NCBI Taxonomy" id="190893"/>
    <lineage>
        <taxon>Bacteria</taxon>
        <taxon>Pseudomonadati</taxon>
        <taxon>Pseudomonadota</taxon>
        <taxon>Gammaproteobacteria</taxon>
        <taxon>Vibrionales</taxon>
        <taxon>Vibrionaceae</taxon>
        <taxon>Vibrio</taxon>
    </lineage>
</organism>
<feature type="transmembrane region" description="Helical" evidence="1">
    <location>
        <begin position="54"/>
        <end position="76"/>
    </location>
</feature>
<dbReference type="RefSeq" id="WP_043011756.1">
    <property type="nucleotide sequence ID" value="NZ_CP009620.1"/>
</dbReference>
<reference evidence="2 3" key="1">
    <citation type="submission" date="2014-10" db="EMBL/GenBank/DDBJ databases">
        <title>The Complete Genome Sequence for the Shellfish Pathogen Vibrio coralliilyticus RE98 Isolated from a Shellfish Hatchery.</title>
        <authorList>
            <person name="Richards G.P."/>
            <person name="Bono J.L."/>
            <person name="Watson M.A."/>
            <person name="Needleman D.S."/>
        </authorList>
    </citation>
    <scope>NUCLEOTIDE SEQUENCE [LARGE SCALE GENOMIC DNA]</scope>
    <source>
        <strain evidence="2 3">RE98</strain>
        <plasmid evidence="2 3">p319</plasmid>
    </source>
</reference>
<name>A0AAN0SL97_9VIBR</name>
<dbReference type="AlphaFoldDB" id="A0AAN0SL97"/>
<keyword evidence="3" id="KW-1185">Reference proteome</keyword>
<dbReference type="Proteomes" id="UP000030081">
    <property type="component" value="Plasmid p319"/>
</dbReference>
<feature type="transmembrane region" description="Helical" evidence="1">
    <location>
        <begin position="88"/>
        <end position="106"/>
    </location>
</feature>
<keyword evidence="2" id="KW-0614">Plasmid</keyword>
<evidence type="ECO:0000313" key="2">
    <source>
        <dbReference type="EMBL" id="AIW22847.1"/>
    </source>
</evidence>
<keyword evidence="1" id="KW-1133">Transmembrane helix</keyword>
<evidence type="ECO:0000256" key="1">
    <source>
        <dbReference type="SAM" id="Phobius"/>
    </source>
</evidence>
<sequence length="108" mass="12857">MTDTIVSSVAMFSLVWMFVYFYHLVVYSLGDKKHINQLVDNLAKEPESFKSKNYIAMNSMGAGGLFSYFCLVYPFVRHRRREKKWSSDIFMCLNWLFFMTVLYIFVFV</sequence>
<proteinExistence type="predicted"/>
<gene>
    <name evidence="2" type="ORF">IX92_27785</name>
</gene>
<dbReference type="KEGG" id="vcy:IX92_27785"/>
<dbReference type="EMBL" id="CP009620">
    <property type="protein sequence ID" value="AIW22847.1"/>
    <property type="molecule type" value="Genomic_DNA"/>
</dbReference>
<feature type="transmembrane region" description="Helical" evidence="1">
    <location>
        <begin position="9"/>
        <end position="30"/>
    </location>
</feature>
<evidence type="ECO:0000313" key="3">
    <source>
        <dbReference type="Proteomes" id="UP000030081"/>
    </source>
</evidence>
<protein>
    <submittedName>
        <fullName evidence="2">Uncharacterized protein</fullName>
    </submittedName>
</protein>
<keyword evidence="1" id="KW-0472">Membrane</keyword>
<geneLocation type="plasmid" evidence="2 3">
    <name>p319</name>
</geneLocation>